<feature type="compositionally biased region" description="Polar residues" evidence="10">
    <location>
        <begin position="39"/>
        <end position="57"/>
    </location>
</feature>
<dbReference type="Proteomes" id="UP000696485">
    <property type="component" value="Unassembled WGS sequence"/>
</dbReference>
<evidence type="ECO:0000256" key="7">
    <source>
        <dbReference type="ARBA" id="ARBA00023242"/>
    </source>
</evidence>
<dbReference type="PANTHER" id="PTHR45884:SF2">
    <property type="entry name" value="N-ACETYLTRANSFERASE ECO"/>
    <property type="match status" value="1"/>
</dbReference>
<dbReference type="PANTHER" id="PTHR45884">
    <property type="entry name" value="N-ACETYLTRANSFERASE ECO"/>
    <property type="match status" value="1"/>
</dbReference>
<feature type="domain" description="N-acetyltransferase ESCO zinc-finger" evidence="11">
    <location>
        <begin position="313"/>
        <end position="339"/>
    </location>
</feature>
<feature type="compositionally biased region" description="Low complexity" evidence="10">
    <location>
        <begin position="110"/>
        <end position="120"/>
    </location>
</feature>
<evidence type="ECO:0000259" key="12">
    <source>
        <dbReference type="Pfam" id="PF13880"/>
    </source>
</evidence>
<comment type="caution">
    <text evidence="13">The sequence shown here is derived from an EMBL/GenBank/DDBJ whole genome shotgun (WGS) entry which is preliminary data.</text>
</comment>
<feature type="compositionally biased region" description="Low complexity" evidence="10">
    <location>
        <begin position="58"/>
        <end position="77"/>
    </location>
</feature>
<proteinExistence type="inferred from homology"/>
<keyword evidence="7" id="KW-0539">Nucleus</keyword>
<accession>A0A9P5STT5</accession>
<keyword evidence="5" id="KW-0863">Zinc-finger</keyword>
<evidence type="ECO:0000256" key="1">
    <source>
        <dbReference type="ARBA" id="ARBA00004123"/>
    </source>
</evidence>
<comment type="subcellular location">
    <subcellularLocation>
        <location evidence="1">Nucleus</location>
    </subcellularLocation>
</comment>
<keyword evidence="14" id="KW-1185">Reference proteome</keyword>
<evidence type="ECO:0000256" key="6">
    <source>
        <dbReference type="ARBA" id="ARBA00022833"/>
    </source>
</evidence>
<keyword evidence="6" id="KW-0862">Zinc</keyword>
<feature type="compositionally biased region" description="Polar residues" evidence="10">
    <location>
        <begin position="1"/>
        <end position="16"/>
    </location>
</feature>
<evidence type="ECO:0000256" key="2">
    <source>
        <dbReference type="ARBA" id="ARBA00005816"/>
    </source>
</evidence>
<dbReference type="GO" id="GO:0000785">
    <property type="term" value="C:chromatin"/>
    <property type="evidence" value="ECO:0007669"/>
    <property type="project" value="TreeGrafter"/>
</dbReference>
<evidence type="ECO:0000256" key="9">
    <source>
        <dbReference type="ARBA" id="ARBA00023315"/>
    </source>
</evidence>
<feature type="compositionally biased region" description="Polar residues" evidence="10">
    <location>
        <begin position="78"/>
        <end position="92"/>
    </location>
</feature>
<dbReference type="GO" id="GO:0007064">
    <property type="term" value="P:mitotic sister chromatid cohesion"/>
    <property type="evidence" value="ECO:0007669"/>
    <property type="project" value="TreeGrafter"/>
</dbReference>
<sequence>MSNGSTDSGLGQSPETPTRVYKFHKPVKNTYGRARPSTDPLSSPDPWSTSSLATTPTRSSSSNSSSSPFRRSRLSGSFQDSFQEPWTPTTKGTRALTDKLASAKLELEDSISSSSSSSSSNEDQEDTDNPIPGLHIGLDSPMKRKRQLVAGEVTSLIQSPRRRPQQPQQDILDSDNDAEESAKSQRSTRSSPTPPSSPSQRSKRTKVALPLTPSSSSSSSGSAAATEKKTQQATLSSFFTTSASKGTGILKGRTTAKQGTVPPESDSKKPAEPVKKLEQLFLAFSKDRTKSSASNSASTRTGGLSRESERSKRYHCPQCGMPYVRGQPEDEQIHDRYHRVTVGGIDYPGYKNEVVVARFSDQELEQSVIPASSTSSSQYHSTSTGSLGESRIVVVSMMDGGSIFEKKKVREVLQLMNKELGSVEFDPETLEGCKVFLYISGKKKVVGCVVAERIKEAFEIMSSSSFTTLATGESATLETGSSSGFDPAGKVATKDGSTRVHHSSAIFCSTVPQPAICGINRIWVSTLYRRHKVASRLLDAVRDRFIYACKLERKDLAFSQPTGDGKALARQYLGTNKFLVYVE</sequence>
<evidence type="ECO:0000313" key="14">
    <source>
        <dbReference type="Proteomes" id="UP000696485"/>
    </source>
</evidence>
<gene>
    <name evidence="13" type="primary">ESCO2</name>
    <name evidence="13" type="ORF">BG006_001871</name>
</gene>
<reference evidence="13" key="1">
    <citation type="journal article" date="2020" name="Fungal Divers.">
        <title>Resolving the Mortierellaceae phylogeny through synthesis of multi-gene phylogenetics and phylogenomics.</title>
        <authorList>
            <person name="Vandepol N."/>
            <person name="Liber J."/>
            <person name="Desiro A."/>
            <person name="Na H."/>
            <person name="Kennedy M."/>
            <person name="Barry K."/>
            <person name="Grigoriev I.V."/>
            <person name="Miller A.N."/>
            <person name="O'Donnell K."/>
            <person name="Stajich J.E."/>
            <person name="Bonito G."/>
        </authorList>
    </citation>
    <scope>NUCLEOTIDE SEQUENCE</scope>
    <source>
        <strain evidence="13">NVP1</strain>
    </source>
</reference>
<evidence type="ECO:0000256" key="3">
    <source>
        <dbReference type="ARBA" id="ARBA00022679"/>
    </source>
</evidence>
<dbReference type="AlphaFoldDB" id="A0A9P5STT5"/>
<evidence type="ECO:0000256" key="5">
    <source>
        <dbReference type="ARBA" id="ARBA00022771"/>
    </source>
</evidence>
<keyword evidence="8" id="KW-0131">Cell cycle</keyword>
<keyword evidence="9" id="KW-0012">Acyltransferase</keyword>
<evidence type="ECO:0000256" key="4">
    <source>
        <dbReference type="ARBA" id="ARBA00022723"/>
    </source>
</evidence>
<evidence type="ECO:0000259" key="11">
    <source>
        <dbReference type="Pfam" id="PF13878"/>
    </source>
</evidence>
<feature type="domain" description="N-acetyltransferase ESCO acetyl-transferase" evidence="12">
    <location>
        <begin position="513"/>
        <end position="581"/>
    </location>
</feature>
<keyword evidence="3" id="KW-0808">Transferase</keyword>
<feature type="compositionally biased region" description="Low complexity" evidence="10">
    <location>
        <begin position="214"/>
        <end position="244"/>
    </location>
</feature>
<dbReference type="GO" id="GO:0005634">
    <property type="term" value="C:nucleus"/>
    <property type="evidence" value="ECO:0007669"/>
    <property type="project" value="UniProtKB-SubCell"/>
</dbReference>
<dbReference type="Pfam" id="PF13880">
    <property type="entry name" value="Acetyltransf_13"/>
    <property type="match status" value="1"/>
</dbReference>
<evidence type="ECO:0000256" key="8">
    <source>
        <dbReference type="ARBA" id="ARBA00023306"/>
    </source>
</evidence>
<comment type="similarity">
    <text evidence="2">Belongs to the acetyltransferase family. ECO subfamily.</text>
</comment>
<dbReference type="EMBL" id="JAAAUY010000014">
    <property type="protein sequence ID" value="KAF9337884.1"/>
    <property type="molecule type" value="Genomic_DNA"/>
</dbReference>
<feature type="region of interest" description="Disordered" evidence="10">
    <location>
        <begin position="1"/>
        <end position="273"/>
    </location>
</feature>
<feature type="compositionally biased region" description="Polar residues" evidence="10">
    <location>
        <begin position="291"/>
        <end position="302"/>
    </location>
</feature>
<dbReference type="InterPro" id="IPR028005">
    <property type="entry name" value="AcTrfase_ESCO_Znf_dom"/>
</dbReference>
<name>A0A9P5STT5_9FUNG</name>
<protein>
    <submittedName>
        <fullName evidence="13">N-acetyltransferase esco2</fullName>
    </submittedName>
</protein>
<dbReference type="Pfam" id="PF13878">
    <property type="entry name" value="zf-C2H2_3"/>
    <property type="match status" value="1"/>
</dbReference>
<feature type="region of interest" description="Disordered" evidence="10">
    <location>
        <begin position="288"/>
        <end position="313"/>
    </location>
</feature>
<evidence type="ECO:0000256" key="10">
    <source>
        <dbReference type="SAM" id="MobiDB-lite"/>
    </source>
</evidence>
<organism evidence="13 14">
    <name type="scientific">Podila minutissima</name>
    <dbReference type="NCBI Taxonomy" id="64525"/>
    <lineage>
        <taxon>Eukaryota</taxon>
        <taxon>Fungi</taxon>
        <taxon>Fungi incertae sedis</taxon>
        <taxon>Mucoromycota</taxon>
        <taxon>Mortierellomycotina</taxon>
        <taxon>Mortierellomycetes</taxon>
        <taxon>Mortierellales</taxon>
        <taxon>Mortierellaceae</taxon>
        <taxon>Podila</taxon>
    </lineage>
</organism>
<evidence type="ECO:0000313" key="13">
    <source>
        <dbReference type="EMBL" id="KAF9337884.1"/>
    </source>
</evidence>
<dbReference type="GO" id="GO:0008270">
    <property type="term" value="F:zinc ion binding"/>
    <property type="evidence" value="ECO:0007669"/>
    <property type="project" value="UniProtKB-KW"/>
</dbReference>
<dbReference type="InterPro" id="IPR028009">
    <property type="entry name" value="ESCO_Acetyltransf_dom"/>
</dbReference>
<keyword evidence="4" id="KW-0479">Metal-binding</keyword>
<dbReference type="GO" id="GO:0061733">
    <property type="term" value="F:protein-lysine-acetyltransferase activity"/>
    <property type="evidence" value="ECO:0007669"/>
    <property type="project" value="TreeGrafter"/>
</dbReference>